<proteinExistence type="predicted"/>
<organism evidence="1 2">
    <name type="scientific">Eumeta variegata</name>
    <name type="common">Bagworm moth</name>
    <name type="synonym">Eumeta japonica</name>
    <dbReference type="NCBI Taxonomy" id="151549"/>
    <lineage>
        <taxon>Eukaryota</taxon>
        <taxon>Metazoa</taxon>
        <taxon>Ecdysozoa</taxon>
        <taxon>Arthropoda</taxon>
        <taxon>Hexapoda</taxon>
        <taxon>Insecta</taxon>
        <taxon>Pterygota</taxon>
        <taxon>Neoptera</taxon>
        <taxon>Endopterygota</taxon>
        <taxon>Lepidoptera</taxon>
        <taxon>Glossata</taxon>
        <taxon>Ditrysia</taxon>
        <taxon>Tineoidea</taxon>
        <taxon>Psychidae</taxon>
        <taxon>Oiketicinae</taxon>
        <taxon>Eumeta</taxon>
    </lineage>
</organism>
<evidence type="ECO:0000313" key="2">
    <source>
        <dbReference type="Proteomes" id="UP000299102"/>
    </source>
</evidence>
<reference evidence="1 2" key="1">
    <citation type="journal article" date="2019" name="Commun. Biol.">
        <title>The bagworm genome reveals a unique fibroin gene that provides high tensile strength.</title>
        <authorList>
            <person name="Kono N."/>
            <person name="Nakamura H."/>
            <person name="Ohtoshi R."/>
            <person name="Tomita M."/>
            <person name="Numata K."/>
            <person name="Arakawa K."/>
        </authorList>
    </citation>
    <scope>NUCLEOTIDE SEQUENCE [LARGE SCALE GENOMIC DNA]</scope>
</reference>
<protein>
    <submittedName>
        <fullName evidence="1">Uncharacterized protein</fullName>
    </submittedName>
</protein>
<dbReference type="Proteomes" id="UP000299102">
    <property type="component" value="Unassembled WGS sequence"/>
</dbReference>
<keyword evidence="2" id="KW-1185">Reference proteome</keyword>
<dbReference type="EMBL" id="BGZK01000841">
    <property type="protein sequence ID" value="GBP62428.1"/>
    <property type="molecule type" value="Genomic_DNA"/>
</dbReference>
<accession>A0A4C1XG79</accession>
<evidence type="ECO:0000313" key="1">
    <source>
        <dbReference type="EMBL" id="GBP62428.1"/>
    </source>
</evidence>
<name>A0A4C1XG79_EUMVA</name>
<dbReference type="AlphaFoldDB" id="A0A4C1XG79"/>
<sequence length="173" mass="19676">MDEEQSRRLYGLDKPLNVITLMTLRPRASRWSSGPRSGHGGAVDGSVTKSNSIFLKQKRVKLIMRVKKRFCGDDENFVQCRSVDLKSVQNSAGTAAPETMKTELHSRYQSRARDAARRRLRPVELTTIIVDHGKCYHHSKHTRTQAALRYHSYSIINVSTSQTTNLKDVVHQN</sequence>
<gene>
    <name evidence="1" type="ORF">EVAR_3130_1</name>
</gene>
<comment type="caution">
    <text evidence="1">The sequence shown here is derived from an EMBL/GenBank/DDBJ whole genome shotgun (WGS) entry which is preliminary data.</text>
</comment>